<dbReference type="PROSITE" id="PS50022">
    <property type="entry name" value="FA58C_3"/>
    <property type="match status" value="2"/>
</dbReference>
<dbReference type="GO" id="GO:0004563">
    <property type="term" value="F:beta-N-acetylhexosaminidase activity"/>
    <property type="evidence" value="ECO:0007669"/>
    <property type="project" value="UniProtKB-EC"/>
</dbReference>
<dbReference type="SUPFAM" id="SSF49785">
    <property type="entry name" value="Galactose-binding domain-like"/>
    <property type="match status" value="2"/>
</dbReference>
<dbReference type="AlphaFoldDB" id="A0A7M4DDD5"/>
<evidence type="ECO:0000313" key="10">
    <source>
        <dbReference type="Proteomes" id="UP000419743"/>
    </source>
</evidence>
<dbReference type="EC" id="3.2.1.52" evidence="3"/>
<dbReference type="PANTHER" id="PTHR22600">
    <property type="entry name" value="BETA-HEXOSAMINIDASE"/>
    <property type="match status" value="1"/>
</dbReference>
<dbReference type="Gene3D" id="3.20.20.80">
    <property type="entry name" value="Glycosidases"/>
    <property type="match status" value="1"/>
</dbReference>
<evidence type="ECO:0000256" key="3">
    <source>
        <dbReference type="ARBA" id="ARBA00012663"/>
    </source>
</evidence>
<dbReference type="GO" id="GO:0030203">
    <property type="term" value="P:glycosaminoglycan metabolic process"/>
    <property type="evidence" value="ECO:0007669"/>
    <property type="project" value="TreeGrafter"/>
</dbReference>
<evidence type="ECO:0000256" key="1">
    <source>
        <dbReference type="ARBA" id="ARBA00001231"/>
    </source>
</evidence>
<dbReference type="Pfam" id="PF02838">
    <property type="entry name" value="Glyco_hydro_20b"/>
    <property type="match status" value="1"/>
</dbReference>
<dbReference type="InterPro" id="IPR025705">
    <property type="entry name" value="Beta_hexosaminidase_sua/sub"/>
</dbReference>
<evidence type="ECO:0000259" key="8">
    <source>
        <dbReference type="PROSITE" id="PS50022"/>
    </source>
</evidence>
<dbReference type="Gene3D" id="3.30.379.10">
    <property type="entry name" value="Chitobiase/beta-hexosaminidase domain 2-like"/>
    <property type="match status" value="1"/>
</dbReference>
<keyword evidence="5 9" id="KW-0326">Glycosidase</keyword>
<keyword evidence="10" id="KW-1185">Reference proteome</keyword>
<accession>A0A7M4DDD5</accession>
<evidence type="ECO:0000256" key="6">
    <source>
        <dbReference type="PIRSR" id="PIRSR625705-1"/>
    </source>
</evidence>
<feature type="region of interest" description="Disordered" evidence="7">
    <location>
        <begin position="229"/>
        <end position="253"/>
    </location>
</feature>
<comment type="similarity">
    <text evidence="2">Belongs to the glycosyl hydrolase 20 family.</text>
</comment>
<dbReference type="GO" id="GO:0005975">
    <property type="term" value="P:carbohydrate metabolic process"/>
    <property type="evidence" value="ECO:0007669"/>
    <property type="project" value="InterPro"/>
</dbReference>
<dbReference type="Pfam" id="PF22888">
    <property type="entry name" value="FIMAH"/>
    <property type="match status" value="1"/>
</dbReference>
<comment type="catalytic activity">
    <reaction evidence="1">
        <text>Hydrolysis of terminal non-reducing N-acetyl-D-hexosamine residues in N-acetyl-beta-D-hexosaminides.</text>
        <dbReference type="EC" id="3.2.1.52"/>
    </reaction>
</comment>
<dbReference type="InterPro" id="IPR015882">
    <property type="entry name" value="HEX_bac_N"/>
</dbReference>
<protein>
    <recommendedName>
        <fullName evidence="3">beta-N-acetylhexosaminidase</fullName>
        <ecNumber evidence="3">3.2.1.52</ecNumber>
    </recommendedName>
</protein>
<dbReference type="InterPro" id="IPR054470">
    <property type="entry name" value="FIMAH_dom"/>
</dbReference>
<dbReference type="Gene3D" id="2.60.120.260">
    <property type="entry name" value="Galactose-binding domain-like"/>
    <property type="match status" value="2"/>
</dbReference>
<dbReference type="InterPro" id="IPR000421">
    <property type="entry name" value="FA58C"/>
</dbReference>
<dbReference type="Pfam" id="PF00728">
    <property type="entry name" value="Glyco_hydro_20"/>
    <property type="match status" value="2"/>
</dbReference>
<evidence type="ECO:0000313" key="9">
    <source>
        <dbReference type="EMBL" id="VZO34854.1"/>
    </source>
</evidence>
<dbReference type="Pfam" id="PF00754">
    <property type="entry name" value="F5_F8_type_C"/>
    <property type="match status" value="2"/>
</dbReference>
<feature type="domain" description="F5/8 type C" evidence="8">
    <location>
        <begin position="28"/>
        <end position="137"/>
    </location>
</feature>
<organism evidence="9 10">
    <name type="scientific">Occultella aeris</name>
    <dbReference type="NCBI Taxonomy" id="2761496"/>
    <lineage>
        <taxon>Bacteria</taxon>
        <taxon>Bacillati</taxon>
        <taxon>Actinomycetota</taxon>
        <taxon>Actinomycetes</taxon>
        <taxon>Micrococcales</taxon>
        <taxon>Ruaniaceae</taxon>
        <taxon>Occultella</taxon>
    </lineage>
</organism>
<evidence type="ECO:0000256" key="5">
    <source>
        <dbReference type="ARBA" id="ARBA00023295"/>
    </source>
</evidence>
<dbReference type="Proteomes" id="UP000419743">
    <property type="component" value="Unassembled WGS sequence"/>
</dbReference>
<proteinExistence type="inferred from homology"/>
<evidence type="ECO:0000256" key="4">
    <source>
        <dbReference type="ARBA" id="ARBA00022801"/>
    </source>
</evidence>
<dbReference type="GO" id="GO:0016020">
    <property type="term" value="C:membrane"/>
    <property type="evidence" value="ECO:0007669"/>
    <property type="project" value="TreeGrafter"/>
</dbReference>
<dbReference type="InterPro" id="IPR008979">
    <property type="entry name" value="Galactose-bd-like_sf"/>
</dbReference>
<sequence>MTLFSGLGRTVVGLAGAVALIGPLAVVASAPARADEAPRDVALDGVAVASSEFPDPARFAAAHVNDGDPSTRWGSDYAHGEEEPGYPPSDHDPTNDWITVELAQPSTVHSVVFEWEAAYARQYEIQVSDDGQAWQTVSALAGQQGRQEVVLGLTDPVGFVRMQGREASAWGYSMFSFEIWDAATSSEEPDPTGWDHGIDIGPEGVATASSVYTGDLARFAAANANDRNSASRWGTDYARTNPAEPPPSDHDPSSDWIQIALAEPSPVWSVVLDWETARPALFELQTSTDGLTWTTVREVASPATGRTEYRLGLQEPVSHVRMQGVATATTFGYSLWSFEVWSGPQAPPEPGGTILPAPVSQTQIDADAFTLTAQTRITIGVEAARAEAELLAERLRPATGHDLPVVLEEPETGDISLVLDAEEGPTDTELAVAEGYTLTASAIGVRVVAATTTGLFNGAQTLVQLLPAEIAGDVVRPGPWQIEATQIVDYPRFSHRGVMLDPARNFIEVDGVLGIIDALAALKGNRLHMHLSDDQGWRIEIPSWPLLTEIGGSMSMPGGRSGFYTQEQFAQIVAYADARHIEVIPEIDLPGHSTAAIASYPELACGSSNTVCTTSPVVDGFINDVIGTIAPMVNSDLFHIGGDESISGQPYIDFITKLEGFVMDHDLRMVGWTPLPMAGLDPTSVHQYWRDQSLEMTPEWFAGGNDVILSPTSKAYLDYPYPAHTAYSTHDWDPSNVIDDYRNLSLQSFGLDDDDIIGIEGPAWGENNSGGAVDVEHKVFPRLASILDLAWSPQELTADSRSFLDRLAVQGSRWQFAGTNFWPDPNVAWTTSMVGTSHVIDDDLTVSGSLATVASPTVRVENLAATIDWGDGTVSEGSLTGASAAGKVGNSLYQVTGAHTYADAGTRVGTVTVSGPGGQTWTTSFIVGPPADDSRSFAEHSQEYLAQVDAYVAQGRLDPSSADQLHAAVARVLRHQEAGRVTRMHQELDRLEAMIARQQRHIDDPEVWTYLWEEGQALIETGLDEG</sequence>
<feature type="region of interest" description="Disordered" evidence="7">
    <location>
        <begin position="63"/>
        <end position="92"/>
    </location>
</feature>
<feature type="active site" description="Proton donor" evidence="6">
    <location>
        <position position="644"/>
    </location>
</feature>
<dbReference type="PANTHER" id="PTHR22600:SF57">
    <property type="entry name" value="BETA-N-ACETYLHEXOSAMINIDASE"/>
    <property type="match status" value="1"/>
</dbReference>
<dbReference type="SUPFAM" id="SSF51445">
    <property type="entry name" value="(Trans)glycosidases"/>
    <property type="match status" value="1"/>
</dbReference>
<name>A0A7M4DDD5_9MICO</name>
<dbReference type="RefSeq" id="WP_156738712.1">
    <property type="nucleotide sequence ID" value="NZ_CACRYJ010000004.1"/>
</dbReference>
<dbReference type="InterPro" id="IPR017853">
    <property type="entry name" value="GH"/>
</dbReference>
<evidence type="ECO:0000256" key="7">
    <source>
        <dbReference type="SAM" id="MobiDB-lite"/>
    </source>
</evidence>
<dbReference type="InterPro" id="IPR029018">
    <property type="entry name" value="Hex-like_dom2"/>
</dbReference>
<comment type="caution">
    <text evidence="9">The sequence shown here is derived from an EMBL/GenBank/DDBJ whole genome shotgun (WGS) entry which is preliminary data.</text>
</comment>
<feature type="domain" description="F5/8 type C" evidence="8">
    <location>
        <begin position="186"/>
        <end position="343"/>
    </location>
</feature>
<keyword evidence="4 9" id="KW-0378">Hydrolase</keyword>
<gene>
    <name evidence="9" type="ORF">HALOF300_00124</name>
</gene>
<dbReference type="EMBL" id="CACRYJ010000004">
    <property type="protein sequence ID" value="VZO34854.1"/>
    <property type="molecule type" value="Genomic_DNA"/>
</dbReference>
<dbReference type="PRINTS" id="PR00738">
    <property type="entry name" value="GLHYDRLASE20"/>
</dbReference>
<reference evidence="9 10" key="1">
    <citation type="submission" date="2019-11" db="EMBL/GenBank/DDBJ databases">
        <authorList>
            <person name="Criscuolo A."/>
        </authorList>
    </citation>
    <scope>NUCLEOTIDE SEQUENCE [LARGE SCALE GENOMIC DNA]</scope>
    <source>
        <strain evidence="9">CIP111667</strain>
    </source>
</reference>
<dbReference type="SUPFAM" id="SSF55545">
    <property type="entry name" value="beta-N-acetylhexosaminidase-like domain"/>
    <property type="match status" value="1"/>
</dbReference>
<evidence type="ECO:0000256" key="2">
    <source>
        <dbReference type="ARBA" id="ARBA00006285"/>
    </source>
</evidence>
<dbReference type="InterPro" id="IPR015883">
    <property type="entry name" value="Glyco_hydro_20_cat"/>
</dbReference>